<dbReference type="Proteomes" id="UP000268615">
    <property type="component" value="Unassembled WGS sequence"/>
</dbReference>
<sequence>MTINPLYPHQVIINTKNLDIIELAERCELLTDILIDSENPAECAALCNYVYAHLEAIKESLDKPLSATRIEQLSVNDPSEFPKAKWLADSDDLCDYCQAVTRALLCRSLPSKTRHQLNGLLMRLVNALVNDLKTPRFLPTVTAE</sequence>
<evidence type="ECO:0000313" key="2">
    <source>
        <dbReference type="Proteomes" id="UP000268615"/>
    </source>
</evidence>
<proteinExistence type="predicted"/>
<organism evidence="1 2">
    <name type="scientific">Buttiauxella warmboldiae</name>
    <dbReference type="NCBI Taxonomy" id="82993"/>
    <lineage>
        <taxon>Bacteria</taxon>
        <taxon>Pseudomonadati</taxon>
        <taxon>Pseudomonadota</taxon>
        <taxon>Gammaproteobacteria</taxon>
        <taxon>Enterobacterales</taxon>
        <taxon>Enterobacteriaceae</taxon>
        <taxon>Buttiauxella</taxon>
    </lineage>
</organism>
<reference evidence="1 2" key="1">
    <citation type="submission" date="2018-11" db="EMBL/GenBank/DDBJ databases">
        <title>Draft genome sequence of Buttiauxella warmboldiae CCUG 35512.</title>
        <authorList>
            <person name="Salva-Serra F."/>
            <person name="Marathe N."/>
            <person name="Moore E."/>
            <person name="Svensson L."/>
            <person name="Engstrom-Jakobsson H."/>
        </authorList>
    </citation>
    <scope>NUCLEOTIDE SEQUENCE [LARGE SCALE GENOMIC DNA]</scope>
    <source>
        <strain evidence="1 2">CCUG 35512</strain>
    </source>
</reference>
<dbReference type="RefSeq" id="WP_124024109.1">
    <property type="nucleotide sequence ID" value="NZ_RPOH01000036.1"/>
</dbReference>
<protein>
    <submittedName>
        <fullName evidence="1">Uncharacterized protein</fullName>
    </submittedName>
</protein>
<gene>
    <name evidence="1" type="ORF">EHN07_10595</name>
</gene>
<dbReference type="AlphaFoldDB" id="A0A3N5DJQ1"/>
<name>A0A3N5DJQ1_9ENTR</name>
<keyword evidence="2" id="KW-1185">Reference proteome</keyword>
<dbReference type="EMBL" id="RPOH01000036">
    <property type="protein sequence ID" value="RPH27807.1"/>
    <property type="molecule type" value="Genomic_DNA"/>
</dbReference>
<comment type="caution">
    <text evidence="1">The sequence shown here is derived from an EMBL/GenBank/DDBJ whole genome shotgun (WGS) entry which is preliminary data.</text>
</comment>
<evidence type="ECO:0000313" key="1">
    <source>
        <dbReference type="EMBL" id="RPH27807.1"/>
    </source>
</evidence>
<accession>A0A3N5DJQ1</accession>
<dbReference type="OrthoDB" id="6631664at2"/>